<accession>A0A6M3LPK3</accession>
<sequence>MENNTFGFVNTCYNRADAAYANKHNLKFNCYAELEVGDYTIVKYGVGSPYYCAYKTGHRANWYDIIGFSLETAIYWAQYHTNKGEK</sequence>
<name>A0A6M3LPK3_9ZZZZ</name>
<dbReference type="AlphaFoldDB" id="A0A6M3LPK3"/>
<reference evidence="1" key="1">
    <citation type="submission" date="2020-03" db="EMBL/GenBank/DDBJ databases">
        <title>The deep terrestrial virosphere.</title>
        <authorList>
            <person name="Holmfeldt K."/>
            <person name="Nilsson E."/>
            <person name="Simone D."/>
            <person name="Lopez-Fernandez M."/>
            <person name="Wu X."/>
            <person name="de Brujin I."/>
            <person name="Lundin D."/>
            <person name="Andersson A."/>
            <person name="Bertilsson S."/>
            <person name="Dopson M."/>
        </authorList>
    </citation>
    <scope>NUCLEOTIDE SEQUENCE</scope>
    <source>
        <strain evidence="1">MM415B06381</strain>
    </source>
</reference>
<evidence type="ECO:0000313" key="1">
    <source>
        <dbReference type="EMBL" id="QJA97307.1"/>
    </source>
</evidence>
<protein>
    <submittedName>
        <fullName evidence="1">Uncharacterized protein</fullName>
    </submittedName>
</protein>
<proteinExistence type="predicted"/>
<gene>
    <name evidence="1" type="ORF">MM415B06381_0012</name>
</gene>
<organism evidence="1">
    <name type="scientific">viral metagenome</name>
    <dbReference type="NCBI Taxonomy" id="1070528"/>
    <lineage>
        <taxon>unclassified sequences</taxon>
        <taxon>metagenomes</taxon>
        <taxon>organismal metagenomes</taxon>
    </lineage>
</organism>
<dbReference type="EMBL" id="MT143481">
    <property type="protein sequence ID" value="QJA97307.1"/>
    <property type="molecule type" value="Genomic_DNA"/>
</dbReference>